<dbReference type="Proteomes" id="UP000179769">
    <property type="component" value="Unassembled WGS sequence"/>
</dbReference>
<reference evidence="4" key="1">
    <citation type="submission" date="2016-07" db="EMBL/GenBank/DDBJ databases">
        <title>Frankia sp. NRRL B-16219 Genome sequencing.</title>
        <authorList>
            <person name="Ghodhbane-Gtari F."/>
            <person name="Swanson E."/>
            <person name="Gueddou A."/>
            <person name="Louati M."/>
            <person name="Nouioui I."/>
            <person name="Hezbri K."/>
            <person name="Abebe-Akele F."/>
            <person name="Simpson S."/>
            <person name="Morris K."/>
            <person name="Thomas K."/>
            <person name="Gtari M."/>
            <person name="Tisa L.S."/>
        </authorList>
    </citation>
    <scope>NUCLEOTIDE SEQUENCE [LARGE SCALE GENOMIC DNA]</scope>
    <source>
        <strain evidence="4">NRRL B-16219</strain>
    </source>
</reference>
<feature type="chain" id="PRO_5010178272" evidence="2">
    <location>
        <begin position="26"/>
        <end position="327"/>
    </location>
</feature>
<feature type="region of interest" description="Disordered" evidence="1">
    <location>
        <begin position="222"/>
        <end position="264"/>
    </location>
</feature>
<protein>
    <submittedName>
        <fullName evidence="3">Cold-shock protein</fullName>
    </submittedName>
</protein>
<evidence type="ECO:0000313" key="4">
    <source>
        <dbReference type="Proteomes" id="UP000179769"/>
    </source>
</evidence>
<name>A0A1S1Q1B3_9ACTN</name>
<evidence type="ECO:0000256" key="2">
    <source>
        <dbReference type="SAM" id="SignalP"/>
    </source>
</evidence>
<gene>
    <name evidence="3" type="ORF">BBK14_04450</name>
</gene>
<dbReference type="PROSITE" id="PS51257">
    <property type="entry name" value="PROKAR_LIPOPROTEIN"/>
    <property type="match status" value="1"/>
</dbReference>
<evidence type="ECO:0000313" key="3">
    <source>
        <dbReference type="EMBL" id="OHV27301.1"/>
    </source>
</evidence>
<keyword evidence="2" id="KW-0732">Signal</keyword>
<evidence type="ECO:0000256" key="1">
    <source>
        <dbReference type="SAM" id="MobiDB-lite"/>
    </source>
</evidence>
<proteinExistence type="predicted"/>
<comment type="caution">
    <text evidence="3">The sequence shown here is derived from an EMBL/GenBank/DDBJ whole genome shotgun (WGS) entry which is preliminary data.</text>
</comment>
<accession>A0A1S1Q1B3</accession>
<feature type="signal peptide" evidence="2">
    <location>
        <begin position="1"/>
        <end position="25"/>
    </location>
</feature>
<sequence>MTLRGARLVAAVVPLVLTAAACAGAAADVRDSVVGGSAAAGDSPGTGARADTAVLRVDWVGGFVTPEMLATRLPIVAVYPDGRVMSEGPQTLTYPGPALPNIQLRRISAADVRKLVDRAAAAGVGAEQDFGQPPVADAPSTRFTLRTAAGVEMQVEALFEADGHGLTAQQQSARRAAQELFTALTDLPTALGPGAVSESESYIPAAVAAIASPWVGDCSSPSEAAVPSGSGLPSGGTAPSGTDVPCGGGTAGTERVWPGPALPGEPVGGGVDLSCVTASGEEATNLLAAARTAVTTTRWTSDGRQWRVAFRPLLPGESGCADLRAAG</sequence>
<dbReference type="EMBL" id="MAXA01000224">
    <property type="protein sequence ID" value="OHV27301.1"/>
    <property type="molecule type" value="Genomic_DNA"/>
</dbReference>
<keyword evidence="4" id="KW-1185">Reference proteome</keyword>
<organism evidence="3 4">
    <name type="scientific">Parafrankia soli</name>
    <dbReference type="NCBI Taxonomy" id="2599596"/>
    <lineage>
        <taxon>Bacteria</taxon>
        <taxon>Bacillati</taxon>
        <taxon>Actinomycetota</taxon>
        <taxon>Actinomycetes</taxon>
        <taxon>Frankiales</taxon>
        <taxon>Frankiaceae</taxon>
        <taxon>Parafrankia</taxon>
    </lineage>
</organism>
<dbReference type="AlphaFoldDB" id="A0A1S1Q1B3"/>